<dbReference type="Gene3D" id="3.30.300.130">
    <property type="entry name" value="Fe-S cluster assembly (FSCA)"/>
    <property type="match status" value="1"/>
</dbReference>
<dbReference type="SMART" id="SM00450">
    <property type="entry name" value="RHOD"/>
    <property type="match status" value="1"/>
</dbReference>
<dbReference type="GO" id="GO:0051536">
    <property type="term" value="F:iron-sulfur cluster binding"/>
    <property type="evidence" value="ECO:0007669"/>
    <property type="project" value="InterPro"/>
</dbReference>
<feature type="domain" description="Rhodanese" evidence="1">
    <location>
        <begin position="27"/>
        <end position="116"/>
    </location>
</feature>
<sequence length="200" mass="21821">MKFVNKNQFESKEFALSAQECLVQRRSNPAPLILDIRSSEDYRAGHLAGANNLPAEFLEDNLMQLPPFAPLVLYGYGDDEKTALSVKLLRDNGFDELAFVVGGMDALTAALRADKSEVFLADYPADQWSAKIEEVLDQRIRPALASDGGGLAVNKIDGEKVYIHYEGACHGCASSSTGTLKFIQSTLRVSLNHAIEVVSV</sequence>
<accession>A0A1F6GSS0</accession>
<dbReference type="AlphaFoldDB" id="A0A1F6GSS0"/>
<dbReference type="InterPro" id="IPR036873">
    <property type="entry name" value="Rhodanese-like_dom_sf"/>
</dbReference>
<dbReference type="CDD" id="cd00158">
    <property type="entry name" value="RHOD"/>
    <property type="match status" value="1"/>
</dbReference>
<dbReference type="GO" id="GO:0016226">
    <property type="term" value="P:iron-sulfur cluster assembly"/>
    <property type="evidence" value="ECO:0007669"/>
    <property type="project" value="InterPro"/>
</dbReference>
<dbReference type="InterPro" id="IPR034904">
    <property type="entry name" value="FSCA_dom_sf"/>
</dbReference>
<dbReference type="PROSITE" id="PS50206">
    <property type="entry name" value="RHODANESE_3"/>
    <property type="match status" value="1"/>
</dbReference>
<dbReference type="Gene3D" id="3.40.250.10">
    <property type="entry name" value="Rhodanese-like domain"/>
    <property type="match status" value="1"/>
</dbReference>
<dbReference type="SUPFAM" id="SSF52821">
    <property type="entry name" value="Rhodanese/Cell cycle control phosphatase"/>
    <property type="match status" value="1"/>
</dbReference>
<dbReference type="Pfam" id="PF00581">
    <property type="entry name" value="Rhodanese"/>
    <property type="match status" value="1"/>
</dbReference>
<evidence type="ECO:0000259" key="1">
    <source>
        <dbReference type="PROSITE" id="PS50206"/>
    </source>
</evidence>
<dbReference type="Proteomes" id="UP000177583">
    <property type="component" value="Unassembled WGS sequence"/>
</dbReference>
<dbReference type="InterPro" id="IPR001075">
    <property type="entry name" value="NIF_FeS_clus_asmbl_NifU_C"/>
</dbReference>
<organism evidence="2 3">
    <name type="scientific">Candidatus Lambdaproteobacteria bacterium RIFOXYD2_FULL_56_26</name>
    <dbReference type="NCBI Taxonomy" id="1817773"/>
    <lineage>
        <taxon>Bacteria</taxon>
        <taxon>Pseudomonadati</taxon>
        <taxon>Pseudomonadota</taxon>
        <taxon>Candidatus Lambdaproteobacteria</taxon>
    </lineage>
</organism>
<comment type="caution">
    <text evidence="2">The sequence shown here is derived from an EMBL/GenBank/DDBJ whole genome shotgun (WGS) entry which is preliminary data.</text>
</comment>
<dbReference type="SUPFAM" id="SSF117916">
    <property type="entry name" value="Fe-S cluster assembly (FSCA) domain-like"/>
    <property type="match status" value="1"/>
</dbReference>
<gene>
    <name evidence="2" type="ORF">A2557_01510</name>
</gene>
<dbReference type="GO" id="GO:0005506">
    <property type="term" value="F:iron ion binding"/>
    <property type="evidence" value="ECO:0007669"/>
    <property type="project" value="InterPro"/>
</dbReference>
<dbReference type="EMBL" id="MFNF01000038">
    <property type="protein sequence ID" value="OGH01174.1"/>
    <property type="molecule type" value="Genomic_DNA"/>
</dbReference>
<protein>
    <recommendedName>
        <fullName evidence="1">Rhodanese domain-containing protein</fullName>
    </recommendedName>
</protein>
<evidence type="ECO:0000313" key="2">
    <source>
        <dbReference type="EMBL" id="OGH01174.1"/>
    </source>
</evidence>
<reference evidence="2 3" key="1">
    <citation type="journal article" date="2016" name="Nat. Commun.">
        <title>Thousands of microbial genomes shed light on interconnected biogeochemical processes in an aquifer system.</title>
        <authorList>
            <person name="Anantharaman K."/>
            <person name="Brown C.T."/>
            <person name="Hug L.A."/>
            <person name="Sharon I."/>
            <person name="Castelle C.J."/>
            <person name="Probst A.J."/>
            <person name="Thomas B.C."/>
            <person name="Singh A."/>
            <person name="Wilkins M.J."/>
            <person name="Karaoz U."/>
            <person name="Brodie E.L."/>
            <person name="Williams K.H."/>
            <person name="Hubbard S.S."/>
            <person name="Banfield J.F."/>
        </authorList>
    </citation>
    <scope>NUCLEOTIDE SEQUENCE [LARGE SCALE GENOMIC DNA]</scope>
</reference>
<evidence type="ECO:0000313" key="3">
    <source>
        <dbReference type="Proteomes" id="UP000177583"/>
    </source>
</evidence>
<dbReference type="Pfam" id="PF01106">
    <property type="entry name" value="NifU"/>
    <property type="match status" value="1"/>
</dbReference>
<dbReference type="InterPro" id="IPR001763">
    <property type="entry name" value="Rhodanese-like_dom"/>
</dbReference>
<name>A0A1F6GSS0_9PROT</name>
<proteinExistence type="predicted"/>